<dbReference type="EMBL" id="BAAAYR010000002">
    <property type="protein sequence ID" value="GAA3564593.1"/>
    <property type="molecule type" value="Genomic_DNA"/>
</dbReference>
<evidence type="ECO:0000313" key="2">
    <source>
        <dbReference type="EMBL" id="GAA3564593.1"/>
    </source>
</evidence>
<organism evidence="2 3">
    <name type="scientific">Microlunatus spumicola</name>
    <dbReference type="NCBI Taxonomy" id="81499"/>
    <lineage>
        <taxon>Bacteria</taxon>
        <taxon>Bacillati</taxon>
        <taxon>Actinomycetota</taxon>
        <taxon>Actinomycetes</taxon>
        <taxon>Propionibacteriales</taxon>
        <taxon>Propionibacteriaceae</taxon>
        <taxon>Microlunatus</taxon>
    </lineage>
</organism>
<keyword evidence="3" id="KW-1185">Reference proteome</keyword>
<feature type="region of interest" description="Disordered" evidence="1">
    <location>
        <begin position="84"/>
        <end position="114"/>
    </location>
</feature>
<comment type="caution">
    <text evidence="2">The sequence shown here is derived from an EMBL/GenBank/DDBJ whole genome shotgun (WGS) entry which is preliminary data.</text>
</comment>
<proteinExistence type="predicted"/>
<feature type="compositionally biased region" description="Basic residues" evidence="1">
    <location>
        <begin position="105"/>
        <end position="114"/>
    </location>
</feature>
<gene>
    <name evidence="2" type="ORF">GCM10022197_20330</name>
</gene>
<accession>A0ABP6XDY8</accession>
<dbReference type="Proteomes" id="UP001500767">
    <property type="component" value="Unassembled WGS sequence"/>
</dbReference>
<name>A0ABP6XDY8_9ACTN</name>
<evidence type="ECO:0000313" key="3">
    <source>
        <dbReference type="Proteomes" id="UP001500767"/>
    </source>
</evidence>
<feature type="compositionally biased region" description="Low complexity" evidence="1">
    <location>
        <begin position="24"/>
        <end position="42"/>
    </location>
</feature>
<protein>
    <submittedName>
        <fullName evidence="2">Uncharacterized protein</fullName>
    </submittedName>
</protein>
<sequence length="114" mass="11654">MCRIDAVRPPKLRGIAPTTKTYFASGSGRSAGRGSSRGATSGARGGALGAFTTAGLGAGLLEPEAASHTRLARRTACLARDFSTAAAYRRGRAPPPIRGDGPGTSRRRTGRGMP</sequence>
<reference evidence="3" key="1">
    <citation type="journal article" date="2019" name="Int. J. Syst. Evol. Microbiol.">
        <title>The Global Catalogue of Microorganisms (GCM) 10K type strain sequencing project: providing services to taxonomists for standard genome sequencing and annotation.</title>
        <authorList>
            <consortium name="The Broad Institute Genomics Platform"/>
            <consortium name="The Broad Institute Genome Sequencing Center for Infectious Disease"/>
            <person name="Wu L."/>
            <person name="Ma J."/>
        </authorList>
    </citation>
    <scope>NUCLEOTIDE SEQUENCE [LARGE SCALE GENOMIC DNA]</scope>
    <source>
        <strain evidence="3">JCM 16540</strain>
    </source>
</reference>
<feature type="region of interest" description="Disordered" evidence="1">
    <location>
        <begin position="17"/>
        <end position="48"/>
    </location>
</feature>
<evidence type="ECO:0000256" key="1">
    <source>
        <dbReference type="SAM" id="MobiDB-lite"/>
    </source>
</evidence>